<proteinExistence type="predicted"/>
<organism evidence="1 2">
    <name type="scientific">Ralstonia solanacearum (strain Po82)</name>
    <dbReference type="NCBI Taxonomy" id="1031711"/>
    <lineage>
        <taxon>Bacteria</taxon>
        <taxon>Pseudomonadati</taxon>
        <taxon>Pseudomonadota</taxon>
        <taxon>Betaproteobacteria</taxon>
        <taxon>Burkholderiales</taxon>
        <taxon>Burkholderiaceae</taxon>
        <taxon>Ralstonia</taxon>
        <taxon>Ralstonia solanacearum species complex</taxon>
    </lineage>
</organism>
<gene>
    <name evidence="1" type="ordered locus">RSPO_m01485</name>
</gene>
<accession>F6GAY7</accession>
<dbReference type="Proteomes" id="UP000007953">
    <property type="component" value="Plasmid megaplasmid"/>
</dbReference>
<geneLocation type="plasmid" evidence="2"/>
<dbReference type="AlphaFoldDB" id="F6GAY7"/>
<evidence type="ECO:0000313" key="1">
    <source>
        <dbReference type="EMBL" id="AEG72120.1"/>
    </source>
</evidence>
<dbReference type="EMBL" id="CP002820">
    <property type="protein sequence ID" value="AEG72120.1"/>
    <property type="molecule type" value="Genomic_DNA"/>
</dbReference>
<dbReference type="PATRIC" id="fig|1031711.3.peg.4668"/>
<reference evidence="1 2" key="1">
    <citation type="journal article" date="2011" name="J. Bacteriol.">
        <title>Complete genome sequence of the plant pathogen Ralstonia solanacearum strain Po82.</title>
        <authorList>
            <person name="Xu J."/>
            <person name="Zheng H.J."/>
            <person name="Liu L."/>
            <person name="Pan Z.C."/>
            <person name="Prior P."/>
            <person name="Tang B."/>
            <person name="Xu J.S."/>
            <person name="Zhang H."/>
            <person name="Tian Q."/>
            <person name="Zhang L.Q."/>
            <person name="Feng J."/>
        </authorList>
    </citation>
    <scope>NUCLEOTIDE SEQUENCE [LARGE SCALE GENOMIC DNA]</scope>
    <source>
        <strain evidence="2">Po82</strain>
    </source>
</reference>
<sequence length="111" mass="11948">MCGQRVRKIVLHPTLHGEQTLGTASRTDPRVQRSAVLHRDRATDGEPAEVGTSLFMMRKSRLQRKPSFCVRCNTPQGRCGWCAWEGGPAGTVRSLIGDAGGGIVPGAIKHG</sequence>
<name>F6GAY7_RALS8</name>
<dbReference type="HOGENOM" id="CLU_2156283_0_0_4"/>
<protein>
    <submittedName>
        <fullName evidence="1">Uncharacterized protein</fullName>
    </submittedName>
</protein>
<dbReference type="KEGG" id="rsn:RSPO_m01485"/>
<keyword evidence="1" id="KW-0614">Plasmid</keyword>
<evidence type="ECO:0000313" key="2">
    <source>
        <dbReference type="Proteomes" id="UP000007953"/>
    </source>
</evidence>